<keyword evidence="5" id="KW-1185">Reference proteome</keyword>
<evidence type="ECO:0000313" key="5">
    <source>
        <dbReference type="Proteomes" id="UP001634394"/>
    </source>
</evidence>
<keyword evidence="1" id="KW-1133">Transmembrane helix</keyword>
<dbReference type="EMBL" id="JBJQND010000001">
    <property type="protein sequence ID" value="KAL3890638.1"/>
    <property type="molecule type" value="Genomic_DNA"/>
</dbReference>
<dbReference type="AlphaFoldDB" id="A0ABD3Y011"/>
<dbReference type="InterPro" id="IPR016186">
    <property type="entry name" value="C-type_lectin-like/link_sf"/>
</dbReference>
<dbReference type="CDD" id="cd00037">
    <property type="entry name" value="CLECT"/>
    <property type="match status" value="1"/>
</dbReference>
<dbReference type="InterPro" id="IPR016187">
    <property type="entry name" value="CTDL_fold"/>
</dbReference>
<comment type="caution">
    <text evidence="4">The sequence shown here is derived from an EMBL/GenBank/DDBJ whole genome shotgun (WGS) entry which is preliminary data.</text>
</comment>
<evidence type="ECO:0000313" key="4">
    <source>
        <dbReference type="EMBL" id="KAL3890638.1"/>
    </source>
</evidence>
<keyword evidence="1" id="KW-0472">Membrane</keyword>
<proteinExistence type="predicted"/>
<dbReference type="Proteomes" id="UP001634394">
    <property type="component" value="Unassembled WGS sequence"/>
</dbReference>
<evidence type="ECO:0000256" key="2">
    <source>
        <dbReference type="SAM" id="SignalP"/>
    </source>
</evidence>
<dbReference type="Gene3D" id="3.10.100.10">
    <property type="entry name" value="Mannose-Binding Protein A, subunit A"/>
    <property type="match status" value="1"/>
</dbReference>
<reference evidence="4 5" key="1">
    <citation type="submission" date="2024-11" db="EMBL/GenBank/DDBJ databases">
        <title>Chromosome-level genome assembly of the freshwater bivalve Anodonta woodiana.</title>
        <authorList>
            <person name="Chen X."/>
        </authorList>
    </citation>
    <scope>NUCLEOTIDE SEQUENCE [LARGE SCALE GENOMIC DNA]</scope>
    <source>
        <strain evidence="4">MN2024</strain>
        <tissue evidence="4">Gills</tissue>
    </source>
</reference>
<keyword evidence="1" id="KW-0812">Transmembrane</keyword>
<feature type="transmembrane region" description="Helical" evidence="1">
    <location>
        <begin position="27"/>
        <end position="47"/>
    </location>
</feature>
<evidence type="ECO:0000259" key="3">
    <source>
        <dbReference type="Pfam" id="PF00059"/>
    </source>
</evidence>
<keyword evidence="2" id="KW-0732">Signal</keyword>
<feature type="chain" id="PRO_5044894540" description="C-type lectin domain-containing protein" evidence="2">
    <location>
        <begin position="20"/>
        <end position="185"/>
    </location>
</feature>
<protein>
    <recommendedName>
        <fullName evidence="3">C-type lectin domain-containing protein</fullName>
    </recommendedName>
</protein>
<evidence type="ECO:0000256" key="1">
    <source>
        <dbReference type="SAM" id="Phobius"/>
    </source>
</evidence>
<organism evidence="4 5">
    <name type="scientific">Sinanodonta woodiana</name>
    <name type="common">Chinese pond mussel</name>
    <name type="synonym">Anodonta woodiana</name>
    <dbReference type="NCBI Taxonomy" id="1069815"/>
    <lineage>
        <taxon>Eukaryota</taxon>
        <taxon>Metazoa</taxon>
        <taxon>Spiralia</taxon>
        <taxon>Lophotrochozoa</taxon>
        <taxon>Mollusca</taxon>
        <taxon>Bivalvia</taxon>
        <taxon>Autobranchia</taxon>
        <taxon>Heteroconchia</taxon>
        <taxon>Palaeoheterodonta</taxon>
        <taxon>Unionida</taxon>
        <taxon>Unionoidea</taxon>
        <taxon>Unionidae</taxon>
        <taxon>Unioninae</taxon>
        <taxon>Sinanodonta</taxon>
    </lineage>
</organism>
<sequence length="185" mass="19902">MNLVQIGFVSLTLLALADGFTLTSGGGFGGISGIFGVLLILIFIAALGKRTNTCPGNYTHTPNDPTSCIRFINAPTKKLNDAYAACDNDGGQLLMLSTASFPIIQNIARNNSGMCDYWVQTVEGNDGLWIDINNNYPTPTTPGLFFINPTNGHIGDCGLMDNTIDFFVSGADCNELHCYICQKYI</sequence>
<feature type="domain" description="C-type lectin" evidence="3">
    <location>
        <begin position="77"/>
        <end position="183"/>
    </location>
</feature>
<accession>A0ABD3Y011</accession>
<dbReference type="Pfam" id="PF00059">
    <property type="entry name" value="Lectin_C"/>
    <property type="match status" value="1"/>
</dbReference>
<dbReference type="SUPFAM" id="SSF56436">
    <property type="entry name" value="C-type lectin-like"/>
    <property type="match status" value="1"/>
</dbReference>
<feature type="signal peptide" evidence="2">
    <location>
        <begin position="1"/>
        <end position="19"/>
    </location>
</feature>
<dbReference type="InterPro" id="IPR001304">
    <property type="entry name" value="C-type_lectin-like"/>
</dbReference>
<gene>
    <name evidence="4" type="ORF">ACJMK2_002919</name>
</gene>
<name>A0ABD3Y011_SINWO</name>